<dbReference type="PANTHER" id="PTHR34702:SF1">
    <property type="entry name" value="NA(+)_H(+) ANTIPORTER SUBUNIT F"/>
    <property type="match status" value="1"/>
</dbReference>
<sequence length="93" mass="10027">MTMIVLALAITAAQVMLGAAMMCAAYRMAMGPRAQDRVLGLDTFFTNAMLLLLTFGIQTGRTLYFESAITIALLGFVGTVALSKFLMRGEVIE</sequence>
<dbReference type="EMBL" id="SSTI01000001">
    <property type="protein sequence ID" value="THG41986.1"/>
    <property type="molecule type" value="Genomic_DNA"/>
</dbReference>
<keyword evidence="11" id="KW-1185">Reference proteome</keyword>
<evidence type="ECO:0000256" key="2">
    <source>
        <dbReference type="ARBA" id="ARBA00009212"/>
    </source>
</evidence>
<feature type="transmembrane region" description="Helical" evidence="9">
    <location>
        <begin position="38"/>
        <end position="57"/>
    </location>
</feature>
<keyword evidence="7 8" id="KW-0472">Membrane</keyword>
<keyword evidence="3 8" id="KW-0813">Transport</keyword>
<evidence type="ECO:0000256" key="9">
    <source>
        <dbReference type="SAM" id="Phobius"/>
    </source>
</evidence>
<evidence type="ECO:0000256" key="7">
    <source>
        <dbReference type="ARBA" id="ARBA00023136"/>
    </source>
</evidence>
<keyword evidence="4 8" id="KW-1003">Cell membrane</keyword>
<dbReference type="PANTHER" id="PTHR34702">
    <property type="entry name" value="NA(+)/H(+) ANTIPORTER SUBUNIT F1"/>
    <property type="match status" value="1"/>
</dbReference>
<evidence type="ECO:0000256" key="8">
    <source>
        <dbReference type="PIRNR" id="PIRNR028784"/>
    </source>
</evidence>
<keyword evidence="8" id="KW-0406">Ion transport</keyword>
<dbReference type="Proteomes" id="UP000308038">
    <property type="component" value="Unassembled WGS sequence"/>
</dbReference>
<protein>
    <submittedName>
        <fullName evidence="10">K+/H+ antiporter subunit F</fullName>
    </submittedName>
</protein>
<name>A0ABY2QLK0_9SPHN</name>
<evidence type="ECO:0000256" key="5">
    <source>
        <dbReference type="ARBA" id="ARBA00022692"/>
    </source>
</evidence>
<dbReference type="PIRSF" id="PIRSF028784">
    <property type="entry name" value="MrpF"/>
    <property type="match status" value="1"/>
</dbReference>
<comment type="caution">
    <text evidence="10">The sequence shown here is derived from an EMBL/GenBank/DDBJ whole genome shotgun (WGS) entry which is preliminary data.</text>
</comment>
<proteinExistence type="inferred from homology"/>
<keyword evidence="8" id="KW-0050">Antiport</keyword>
<evidence type="ECO:0000256" key="6">
    <source>
        <dbReference type="ARBA" id="ARBA00022989"/>
    </source>
</evidence>
<comment type="subcellular location">
    <subcellularLocation>
        <location evidence="1 8">Cell membrane</location>
        <topology evidence="1 8">Multi-pass membrane protein</topology>
    </subcellularLocation>
</comment>
<evidence type="ECO:0000256" key="1">
    <source>
        <dbReference type="ARBA" id="ARBA00004651"/>
    </source>
</evidence>
<dbReference type="Pfam" id="PF04066">
    <property type="entry name" value="MrpF_PhaF"/>
    <property type="match status" value="1"/>
</dbReference>
<evidence type="ECO:0000313" key="10">
    <source>
        <dbReference type="EMBL" id="THG41986.1"/>
    </source>
</evidence>
<reference evidence="10 11" key="1">
    <citation type="submission" date="2019-04" db="EMBL/GenBank/DDBJ databases">
        <title>Microbes associate with the intestines of laboratory mice.</title>
        <authorList>
            <person name="Navarre W."/>
            <person name="Wong E."/>
            <person name="Huang K.C."/>
            <person name="Tropini C."/>
            <person name="Ng K."/>
            <person name="Yu B."/>
        </authorList>
    </citation>
    <scope>NUCLEOTIDE SEQUENCE [LARGE SCALE GENOMIC DNA]</scope>
    <source>
        <strain evidence="10 11">NM83_B4-11</strain>
    </source>
</reference>
<evidence type="ECO:0000256" key="3">
    <source>
        <dbReference type="ARBA" id="ARBA00022448"/>
    </source>
</evidence>
<evidence type="ECO:0000313" key="11">
    <source>
        <dbReference type="Proteomes" id="UP000308038"/>
    </source>
</evidence>
<feature type="transmembrane region" description="Helical" evidence="9">
    <location>
        <begin position="63"/>
        <end position="87"/>
    </location>
</feature>
<accession>A0ABY2QLK0</accession>
<comment type="similarity">
    <text evidence="2 8">Belongs to the CPA3 antiporters (TC 2.A.63) subunit F family.</text>
</comment>
<keyword evidence="5 9" id="KW-0812">Transmembrane</keyword>
<keyword evidence="6 9" id="KW-1133">Transmembrane helix</keyword>
<feature type="transmembrane region" description="Helical" evidence="9">
    <location>
        <begin position="6"/>
        <end position="26"/>
    </location>
</feature>
<dbReference type="NCBIfam" id="NF004812">
    <property type="entry name" value="PRK06161.1"/>
    <property type="match status" value="1"/>
</dbReference>
<evidence type="ECO:0000256" key="4">
    <source>
        <dbReference type="ARBA" id="ARBA00022475"/>
    </source>
</evidence>
<gene>
    <name evidence="10" type="ORF">E5988_00490</name>
</gene>
<dbReference type="InterPro" id="IPR007208">
    <property type="entry name" value="MrpF/PhaF-like"/>
</dbReference>
<organism evidence="10 11">
    <name type="scientific">Sphingomonas olei</name>
    <dbReference type="NCBI Taxonomy" id="1886787"/>
    <lineage>
        <taxon>Bacteria</taxon>
        <taxon>Pseudomonadati</taxon>
        <taxon>Pseudomonadota</taxon>
        <taxon>Alphaproteobacteria</taxon>
        <taxon>Sphingomonadales</taxon>
        <taxon>Sphingomonadaceae</taxon>
        <taxon>Sphingomonas</taxon>
    </lineage>
</organism>